<proteinExistence type="predicted"/>
<reference evidence="1" key="1">
    <citation type="submission" date="2014-11" db="EMBL/GenBank/DDBJ databases">
        <authorList>
            <person name="Amaro Gonzalez C."/>
        </authorList>
    </citation>
    <scope>NUCLEOTIDE SEQUENCE</scope>
</reference>
<evidence type="ECO:0000313" key="1">
    <source>
        <dbReference type="EMBL" id="JAH76797.1"/>
    </source>
</evidence>
<sequence length="17" mass="1892">MMNQTVDLACPGFFQCS</sequence>
<protein>
    <submittedName>
        <fullName evidence="1">Uncharacterized protein</fullName>
    </submittedName>
</protein>
<organism evidence="1">
    <name type="scientific">Anguilla anguilla</name>
    <name type="common">European freshwater eel</name>
    <name type="synonym">Muraena anguilla</name>
    <dbReference type="NCBI Taxonomy" id="7936"/>
    <lineage>
        <taxon>Eukaryota</taxon>
        <taxon>Metazoa</taxon>
        <taxon>Chordata</taxon>
        <taxon>Craniata</taxon>
        <taxon>Vertebrata</taxon>
        <taxon>Euteleostomi</taxon>
        <taxon>Actinopterygii</taxon>
        <taxon>Neopterygii</taxon>
        <taxon>Teleostei</taxon>
        <taxon>Anguilliformes</taxon>
        <taxon>Anguillidae</taxon>
        <taxon>Anguilla</taxon>
    </lineage>
</organism>
<reference evidence="1" key="2">
    <citation type="journal article" date="2015" name="Fish Shellfish Immunol.">
        <title>Early steps in the European eel (Anguilla anguilla)-Vibrio vulnificus interaction in the gills: Role of the RtxA13 toxin.</title>
        <authorList>
            <person name="Callol A."/>
            <person name="Pajuelo D."/>
            <person name="Ebbesson L."/>
            <person name="Teles M."/>
            <person name="MacKenzie S."/>
            <person name="Amaro C."/>
        </authorList>
    </citation>
    <scope>NUCLEOTIDE SEQUENCE</scope>
</reference>
<dbReference type="AlphaFoldDB" id="A0A0E9VFG0"/>
<name>A0A0E9VFG0_ANGAN</name>
<accession>A0A0E9VFG0</accession>
<dbReference type="EMBL" id="GBXM01031780">
    <property type="protein sequence ID" value="JAH76797.1"/>
    <property type="molecule type" value="Transcribed_RNA"/>
</dbReference>